<keyword evidence="8" id="KW-0732">Signal</keyword>
<feature type="signal peptide" evidence="8">
    <location>
        <begin position="1"/>
        <end position="20"/>
    </location>
</feature>
<dbReference type="Pfam" id="PF00964">
    <property type="entry name" value="Elicitin"/>
    <property type="match status" value="1"/>
</dbReference>
<protein>
    <recommendedName>
        <fullName evidence="6">Elicitin</fullName>
    </recommendedName>
</protein>
<comment type="subcellular location">
    <subcellularLocation>
        <location evidence="1 6">Secreted</location>
    </subcellularLocation>
</comment>
<proteinExistence type="inferred from homology"/>
<feature type="region of interest" description="Disordered" evidence="7">
    <location>
        <begin position="121"/>
        <end position="155"/>
    </location>
</feature>
<dbReference type="InterPro" id="IPR036470">
    <property type="entry name" value="Elicitin_sf"/>
</dbReference>
<keyword evidence="10" id="KW-1185">Reference proteome</keyword>
<evidence type="ECO:0000256" key="6">
    <source>
        <dbReference type="RuleBase" id="RU368111"/>
    </source>
</evidence>
<keyword evidence="5 6" id="KW-1015">Disulfide bond</keyword>
<feature type="compositionally biased region" description="Low complexity" evidence="7">
    <location>
        <begin position="142"/>
        <end position="155"/>
    </location>
</feature>
<dbReference type="InterPro" id="IPR002200">
    <property type="entry name" value="Elicitin"/>
</dbReference>
<dbReference type="SMART" id="SM01187">
    <property type="entry name" value="Elicitin"/>
    <property type="match status" value="1"/>
</dbReference>
<evidence type="ECO:0000256" key="1">
    <source>
        <dbReference type="ARBA" id="ARBA00004613"/>
    </source>
</evidence>
<organism evidence="9 10">
    <name type="scientific">Pythium oligandrum</name>
    <name type="common">Mycoparasitic fungus</name>
    <dbReference type="NCBI Taxonomy" id="41045"/>
    <lineage>
        <taxon>Eukaryota</taxon>
        <taxon>Sar</taxon>
        <taxon>Stramenopiles</taxon>
        <taxon>Oomycota</taxon>
        <taxon>Peronosporomycetes</taxon>
        <taxon>Pythiales</taxon>
        <taxon>Pythiaceae</taxon>
        <taxon>Pythium</taxon>
    </lineage>
</organism>
<dbReference type="Gene3D" id="1.10.239.10">
    <property type="entry name" value="Elicitin domain"/>
    <property type="match status" value="1"/>
</dbReference>
<gene>
    <name evidence="9" type="ORF">Poli38472_009294</name>
</gene>
<feature type="chain" id="PRO_5035433163" description="Elicitin" evidence="8">
    <location>
        <begin position="21"/>
        <end position="178"/>
    </location>
</feature>
<feature type="compositionally biased region" description="Low complexity" evidence="7">
    <location>
        <begin position="121"/>
        <end position="130"/>
    </location>
</feature>
<evidence type="ECO:0000256" key="8">
    <source>
        <dbReference type="SAM" id="SignalP"/>
    </source>
</evidence>
<sequence>MVKTAAFAATLAISASAAAAANCNETISNEIVSLVSNGSYYNTCVEGASWNLTDAFGAWNLSEPDLTKLCLSAMCLDPMHEVLHLAVTDCLIEYKGEARNLTDEVDKIHMKCHEIKDHGAAHASGNASHGEGSHHDAGSNGSAVDSPAGSVPAPAPSSASKLAVAAVAGCAMIASLVL</sequence>
<accession>A0A8K1CML5</accession>
<comment type="similarity">
    <text evidence="2 6">Belongs to the elicitin family.</text>
</comment>
<dbReference type="EMBL" id="SPLM01000038">
    <property type="protein sequence ID" value="TMW65127.1"/>
    <property type="molecule type" value="Genomic_DNA"/>
</dbReference>
<keyword evidence="4 6" id="KW-0928">Hypersensitive response elicitation</keyword>
<evidence type="ECO:0000313" key="10">
    <source>
        <dbReference type="Proteomes" id="UP000794436"/>
    </source>
</evidence>
<dbReference type="GO" id="GO:0052040">
    <property type="term" value="P:symbiont-mediated perturbation of host programmed cell death"/>
    <property type="evidence" value="ECO:0007669"/>
    <property type="project" value="UniProtKB-UniRule"/>
</dbReference>
<evidence type="ECO:0000256" key="2">
    <source>
        <dbReference type="ARBA" id="ARBA00009544"/>
    </source>
</evidence>
<dbReference type="OrthoDB" id="127966at2759"/>
<evidence type="ECO:0000256" key="5">
    <source>
        <dbReference type="ARBA" id="ARBA00023157"/>
    </source>
</evidence>
<dbReference type="SUPFAM" id="SSF48647">
    <property type="entry name" value="Fungal elicitin"/>
    <property type="match status" value="1"/>
</dbReference>
<comment type="caution">
    <text evidence="9">The sequence shown here is derived from an EMBL/GenBank/DDBJ whole genome shotgun (WGS) entry which is preliminary data.</text>
</comment>
<evidence type="ECO:0000256" key="4">
    <source>
        <dbReference type="ARBA" id="ARBA00022978"/>
    </source>
</evidence>
<comment type="function">
    <text evidence="6">Induces local and distal defense responses (incompatible hypersensitive reaction) in plants from the solanaceae and cruciferae families. Elicits leaf necrosis and causes the accumulation of pathogenesis-related proteins. Might interact with the lipidic molecules of the plasma membrane.</text>
</comment>
<evidence type="ECO:0000313" key="9">
    <source>
        <dbReference type="EMBL" id="TMW65127.1"/>
    </source>
</evidence>
<keyword evidence="3 6" id="KW-0964">Secreted</keyword>
<reference evidence="9" key="1">
    <citation type="submission" date="2019-03" db="EMBL/GenBank/DDBJ databases">
        <title>Long read genome sequence of the mycoparasitic Pythium oligandrum ATCC 38472 isolated from sugarbeet rhizosphere.</title>
        <authorList>
            <person name="Gaulin E."/>
        </authorList>
    </citation>
    <scope>NUCLEOTIDE SEQUENCE</scope>
    <source>
        <strain evidence="9">ATCC 38472_TT</strain>
    </source>
</reference>
<dbReference type="GO" id="GO:0005576">
    <property type="term" value="C:extracellular region"/>
    <property type="evidence" value="ECO:0007669"/>
    <property type="project" value="UniProtKB-SubCell"/>
</dbReference>
<evidence type="ECO:0000256" key="7">
    <source>
        <dbReference type="SAM" id="MobiDB-lite"/>
    </source>
</evidence>
<evidence type="ECO:0000256" key="3">
    <source>
        <dbReference type="ARBA" id="ARBA00022525"/>
    </source>
</evidence>
<name>A0A8K1CML5_PYTOL</name>
<dbReference type="Proteomes" id="UP000794436">
    <property type="component" value="Unassembled WGS sequence"/>
</dbReference>
<dbReference type="AlphaFoldDB" id="A0A8K1CML5"/>